<name>A0A9D1RMU2_9CORY</name>
<dbReference type="EMBL" id="DXGC01000013">
    <property type="protein sequence ID" value="HIW90355.1"/>
    <property type="molecule type" value="Genomic_DNA"/>
</dbReference>
<dbReference type="GO" id="GO:0015295">
    <property type="term" value="F:solute:proton symporter activity"/>
    <property type="evidence" value="ECO:0007669"/>
    <property type="project" value="TreeGrafter"/>
</dbReference>
<dbReference type="Pfam" id="PF02652">
    <property type="entry name" value="Lactate_perm"/>
    <property type="match status" value="1"/>
</dbReference>
<gene>
    <name evidence="9" type="ORF">H9870_01610</name>
</gene>
<protein>
    <recommendedName>
        <fullName evidence="8">L-lactate permease</fullName>
    </recommendedName>
</protein>
<dbReference type="InterPro" id="IPR003804">
    <property type="entry name" value="Lactate_perm"/>
</dbReference>
<feature type="transmembrane region" description="Helical" evidence="8">
    <location>
        <begin position="382"/>
        <end position="403"/>
    </location>
</feature>
<keyword evidence="3 8" id="KW-0813">Transport</keyword>
<feature type="transmembrane region" description="Helical" evidence="8">
    <location>
        <begin position="325"/>
        <end position="344"/>
    </location>
</feature>
<feature type="transmembrane region" description="Helical" evidence="8">
    <location>
        <begin position="423"/>
        <end position="441"/>
    </location>
</feature>
<evidence type="ECO:0000256" key="3">
    <source>
        <dbReference type="ARBA" id="ARBA00022448"/>
    </source>
</evidence>
<feature type="transmembrane region" description="Helical" evidence="8">
    <location>
        <begin position="197"/>
        <end position="216"/>
    </location>
</feature>
<evidence type="ECO:0000256" key="8">
    <source>
        <dbReference type="RuleBase" id="RU365092"/>
    </source>
</evidence>
<dbReference type="PANTHER" id="PTHR30003">
    <property type="entry name" value="L-LACTATE PERMEASE"/>
    <property type="match status" value="1"/>
</dbReference>
<accession>A0A9D1RMU2</accession>
<comment type="caution">
    <text evidence="9">The sequence shown here is derived from an EMBL/GenBank/DDBJ whole genome shotgun (WGS) entry which is preliminary data.</text>
</comment>
<comment type="function">
    <text evidence="8">Uptake of L-lactate across the membrane. Can also transport D-lactate and glycolate.</text>
</comment>
<comment type="similarity">
    <text evidence="2 8">Belongs to the lactate permease family.</text>
</comment>
<evidence type="ECO:0000256" key="1">
    <source>
        <dbReference type="ARBA" id="ARBA00004651"/>
    </source>
</evidence>
<feature type="transmembrane region" description="Helical" evidence="8">
    <location>
        <begin position="254"/>
        <end position="271"/>
    </location>
</feature>
<dbReference type="NCBIfam" id="TIGR00795">
    <property type="entry name" value="lctP"/>
    <property type="match status" value="1"/>
</dbReference>
<keyword evidence="5 8" id="KW-0812">Transmembrane</keyword>
<feature type="transmembrane region" description="Helical" evidence="8">
    <location>
        <begin position="43"/>
        <end position="62"/>
    </location>
</feature>
<dbReference type="GO" id="GO:0005886">
    <property type="term" value="C:plasma membrane"/>
    <property type="evidence" value="ECO:0007669"/>
    <property type="project" value="UniProtKB-SubCell"/>
</dbReference>
<reference evidence="9" key="1">
    <citation type="journal article" date="2021" name="PeerJ">
        <title>Extensive microbial diversity within the chicken gut microbiome revealed by metagenomics and culture.</title>
        <authorList>
            <person name="Gilroy R."/>
            <person name="Ravi A."/>
            <person name="Getino M."/>
            <person name="Pursley I."/>
            <person name="Horton D.L."/>
            <person name="Alikhan N.F."/>
            <person name="Baker D."/>
            <person name="Gharbi K."/>
            <person name="Hall N."/>
            <person name="Watson M."/>
            <person name="Adriaenssens E.M."/>
            <person name="Foster-Nyarko E."/>
            <person name="Jarju S."/>
            <person name="Secka A."/>
            <person name="Antonio M."/>
            <person name="Oren A."/>
            <person name="Chaudhuri R.R."/>
            <person name="La Ragione R."/>
            <person name="Hildebrand F."/>
            <person name="Pallen M.J."/>
        </authorList>
    </citation>
    <scope>NUCLEOTIDE SEQUENCE</scope>
    <source>
        <strain evidence="9">CHK32-1732</strain>
    </source>
</reference>
<evidence type="ECO:0000256" key="6">
    <source>
        <dbReference type="ARBA" id="ARBA00022989"/>
    </source>
</evidence>
<feature type="transmembrane region" description="Helical" evidence="8">
    <location>
        <begin position="228"/>
        <end position="248"/>
    </location>
</feature>
<evidence type="ECO:0000256" key="2">
    <source>
        <dbReference type="ARBA" id="ARBA00010100"/>
    </source>
</evidence>
<feature type="transmembrane region" description="Helical" evidence="8">
    <location>
        <begin position="74"/>
        <end position="93"/>
    </location>
</feature>
<keyword evidence="7 8" id="KW-0472">Membrane</keyword>
<comment type="subcellular location">
    <subcellularLocation>
        <location evidence="1 8">Cell membrane</location>
        <topology evidence="1 8">Multi-pass membrane protein</topology>
    </subcellularLocation>
</comment>
<dbReference type="Proteomes" id="UP000824190">
    <property type="component" value="Unassembled WGS sequence"/>
</dbReference>
<feature type="transmembrane region" description="Helical" evidence="8">
    <location>
        <begin position="12"/>
        <end position="37"/>
    </location>
</feature>
<organism evidence="9 10">
    <name type="scientific">Candidatus Corynebacterium avicola</name>
    <dbReference type="NCBI Taxonomy" id="2838527"/>
    <lineage>
        <taxon>Bacteria</taxon>
        <taxon>Bacillati</taxon>
        <taxon>Actinomycetota</taxon>
        <taxon>Actinomycetes</taxon>
        <taxon>Mycobacteriales</taxon>
        <taxon>Corynebacteriaceae</taxon>
        <taxon>Corynebacterium</taxon>
    </lineage>
</organism>
<proteinExistence type="inferred from homology"/>
<evidence type="ECO:0000256" key="7">
    <source>
        <dbReference type="ARBA" id="ARBA00023136"/>
    </source>
</evidence>
<evidence type="ECO:0000313" key="9">
    <source>
        <dbReference type="EMBL" id="HIW90355.1"/>
    </source>
</evidence>
<keyword evidence="4 8" id="KW-1003">Cell membrane</keyword>
<keyword evidence="6 8" id="KW-1133">Transmembrane helix</keyword>
<dbReference type="GO" id="GO:0015129">
    <property type="term" value="F:lactate transmembrane transporter activity"/>
    <property type="evidence" value="ECO:0007669"/>
    <property type="project" value="UniProtKB-UniRule"/>
</dbReference>
<evidence type="ECO:0000256" key="5">
    <source>
        <dbReference type="ARBA" id="ARBA00022692"/>
    </source>
</evidence>
<sequence>MNSTYQPDLSPVADNLFLSALVALLPLVTVFVALGLLRWKAHWAGLAALGVSLVIAVLVYGMPVGLAGLSATQGAVFGLFPIMWIVVTAIWFYELTVRSGRFLDLRAVIDRISDDPRVQAILVAFCFGGMLEALAGFGAPLAITGVMLLAIGFSRMRAAVSVLVANTAPVAFGAIATPIITAGALTGIDYEHIGAIIGRQTPFIAIVVPLFLCLLVDGKRGVKQCWPIAIVIGAVFSVTQFVAANYISVELTDIISALAGLAAAVIMLRFWKPTGTAEAREKLLDERQREEQEGSVQDVAGTETAAGAAGAGDSATRILTPWRTFMALVPYLLVIIVFSIAKLWGPVKDFLNGTDVAIDWPGLHGNVLTSSGEVSTSTVFSFTWLSSPGTLLLITGILVAIIYRISPKVAVEAYVENLVKMRYSILTVAAVLSLAYVMNQSGQTITIGFWIAGAGAAFAFFAPVLGWLGTAVTGSDTSANALFATLQQTAATQADLDPALMVASNTSGGVVAKLVSPQNLTIVATAVGLAGRESEILRKVMFWSLGMLVALCLINGLQATVLDWMLP</sequence>
<evidence type="ECO:0000256" key="4">
    <source>
        <dbReference type="ARBA" id="ARBA00022475"/>
    </source>
</evidence>
<dbReference type="PANTHER" id="PTHR30003:SF0">
    <property type="entry name" value="GLYCOLATE PERMEASE GLCA-RELATED"/>
    <property type="match status" value="1"/>
</dbReference>
<feature type="transmembrane region" description="Helical" evidence="8">
    <location>
        <begin position="540"/>
        <end position="561"/>
    </location>
</feature>
<feature type="transmembrane region" description="Helical" evidence="8">
    <location>
        <begin position="447"/>
        <end position="468"/>
    </location>
</feature>
<dbReference type="AlphaFoldDB" id="A0A9D1RMU2"/>
<evidence type="ECO:0000313" key="10">
    <source>
        <dbReference type="Proteomes" id="UP000824190"/>
    </source>
</evidence>
<feature type="transmembrane region" description="Helical" evidence="8">
    <location>
        <begin position="163"/>
        <end position="185"/>
    </location>
</feature>
<reference evidence="9" key="2">
    <citation type="submission" date="2021-04" db="EMBL/GenBank/DDBJ databases">
        <authorList>
            <person name="Gilroy R."/>
        </authorList>
    </citation>
    <scope>NUCLEOTIDE SEQUENCE</scope>
    <source>
        <strain evidence="9">CHK32-1732</strain>
    </source>
</reference>